<dbReference type="Pfam" id="PF04542">
    <property type="entry name" value="Sigma70_r2"/>
    <property type="match status" value="1"/>
</dbReference>
<keyword evidence="3 6" id="KW-0731">Sigma factor</keyword>
<dbReference type="GO" id="GO:0016987">
    <property type="term" value="F:sigma factor activity"/>
    <property type="evidence" value="ECO:0007669"/>
    <property type="project" value="UniProtKB-KW"/>
</dbReference>
<dbReference type="PROSITE" id="PS01063">
    <property type="entry name" value="SIGMA70_ECF"/>
    <property type="match status" value="1"/>
</dbReference>
<evidence type="ECO:0000313" key="10">
    <source>
        <dbReference type="EMBL" id="RUO80714.1"/>
    </source>
</evidence>
<gene>
    <name evidence="10" type="ORF">CWI84_03780</name>
</gene>
<evidence type="ECO:0000256" key="3">
    <source>
        <dbReference type="ARBA" id="ARBA00023082"/>
    </source>
</evidence>
<reference evidence="10 11" key="1">
    <citation type="journal article" date="2011" name="Front. Microbiol.">
        <title>Genomic signatures of strain selection and enhancement in Bacillus atrophaeus var. globigii, a historical biowarfare simulant.</title>
        <authorList>
            <person name="Gibbons H.S."/>
            <person name="Broomall S.M."/>
            <person name="McNew L.A."/>
            <person name="Daligault H."/>
            <person name="Chapman C."/>
            <person name="Bruce D."/>
            <person name="Karavis M."/>
            <person name="Krepps M."/>
            <person name="McGregor P.A."/>
            <person name="Hong C."/>
            <person name="Park K.H."/>
            <person name="Akmal A."/>
            <person name="Feldman A."/>
            <person name="Lin J.S."/>
            <person name="Chang W.E."/>
            <person name="Higgs B.W."/>
            <person name="Demirev P."/>
            <person name="Lindquist J."/>
            <person name="Liem A."/>
            <person name="Fochler E."/>
            <person name="Read T.D."/>
            <person name="Tapia R."/>
            <person name="Johnson S."/>
            <person name="Bishop-Lilly K.A."/>
            <person name="Detter C."/>
            <person name="Han C."/>
            <person name="Sozhamannan S."/>
            <person name="Rosenzweig C.N."/>
            <person name="Skowronski E.W."/>
        </authorList>
    </citation>
    <scope>NUCLEOTIDE SEQUENCE [LARGE SCALE GENOMIC DNA]</scope>
    <source>
        <strain evidence="10 11">CC-PW-9</strain>
    </source>
</reference>
<name>A0A432ZS20_9GAMM</name>
<dbReference type="NCBIfam" id="TIGR02937">
    <property type="entry name" value="sigma70-ECF"/>
    <property type="match status" value="1"/>
</dbReference>
<dbReference type="InterPro" id="IPR007627">
    <property type="entry name" value="RNA_pol_sigma70_r2"/>
</dbReference>
<dbReference type="AlphaFoldDB" id="A0A432ZS20"/>
<dbReference type="InterPro" id="IPR013324">
    <property type="entry name" value="RNA_pol_sigma_r3/r4-like"/>
</dbReference>
<dbReference type="PANTHER" id="PTHR43133">
    <property type="entry name" value="RNA POLYMERASE ECF-TYPE SIGMA FACTO"/>
    <property type="match status" value="1"/>
</dbReference>
<evidence type="ECO:0000256" key="1">
    <source>
        <dbReference type="ARBA" id="ARBA00010641"/>
    </source>
</evidence>
<dbReference type="EMBL" id="PIQH01000003">
    <property type="protein sequence ID" value="RUO80714.1"/>
    <property type="molecule type" value="Genomic_DNA"/>
</dbReference>
<organism evidence="10 11">
    <name type="scientific">Idiomarina tyrosinivorans</name>
    <dbReference type="NCBI Taxonomy" id="1445662"/>
    <lineage>
        <taxon>Bacteria</taxon>
        <taxon>Pseudomonadati</taxon>
        <taxon>Pseudomonadota</taxon>
        <taxon>Gammaproteobacteria</taxon>
        <taxon>Alteromonadales</taxon>
        <taxon>Idiomarinaceae</taxon>
        <taxon>Idiomarina</taxon>
    </lineage>
</organism>
<dbReference type="OrthoDB" id="9784272at2"/>
<accession>A0A432ZS20</accession>
<dbReference type="Gene3D" id="1.10.10.10">
    <property type="entry name" value="Winged helix-like DNA-binding domain superfamily/Winged helix DNA-binding domain"/>
    <property type="match status" value="1"/>
</dbReference>
<dbReference type="Pfam" id="PF08281">
    <property type="entry name" value="Sigma70_r4_2"/>
    <property type="match status" value="1"/>
</dbReference>
<dbReference type="GO" id="GO:0003677">
    <property type="term" value="F:DNA binding"/>
    <property type="evidence" value="ECO:0007669"/>
    <property type="project" value="UniProtKB-KW"/>
</dbReference>
<comment type="similarity">
    <text evidence="1 6">Belongs to the sigma-70 factor family. ECF subfamily.</text>
</comment>
<evidence type="ECO:0000259" key="8">
    <source>
        <dbReference type="Pfam" id="PF04542"/>
    </source>
</evidence>
<evidence type="ECO:0000256" key="7">
    <source>
        <dbReference type="SAM" id="MobiDB-lite"/>
    </source>
</evidence>
<dbReference type="InterPro" id="IPR014284">
    <property type="entry name" value="RNA_pol_sigma-70_dom"/>
</dbReference>
<sequence length="182" mass="21288">MLAATDEHLVQKALSGNKNAWLKLVKRYEKLVYHYAFRMVSNREDALDLLQDTFISVFRNLASWRQDASFKTWLLTIAHHRCVEFYRRKKDFSNVDEQTEAASEDEWHDPEMSTHRQQQGQQLTQAMQLLPLEQRTVVELKFYQHLTLGEIADQLGISTNTVKSRLYTAVAKLQQHVEVSHA</sequence>
<feature type="region of interest" description="Disordered" evidence="7">
    <location>
        <begin position="97"/>
        <end position="118"/>
    </location>
</feature>
<evidence type="ECO:0000256" key="5">
    <source>
        <dbReference type="ARBA" id="ARBA00023163"/>
    </source>
</evidence>
<dbReference type="InterPro" id="IPR039425">
    <property type="entry name" value="RNA_pol_sigma-70-like"/>
</dbReference>
<dbReference type="InterPro" id="IPR000838">
    <property type="entry name" value="RNA_pol_sigma70_ECF_CS"/>
</dbReference>
<feature type="domain" description="RNA polymerase sigma-70 region 2" evidence="8">
    <location>
        <begin position="24"/>
        <end position="90"/>
    </location>
</feature>
<evidence type="ECO:0000259" key="9">
    <source>
        <dbReference type="Pfam" id="PF08281"/>
    </source>
</evidence>
<comment type="caution">
    <text evidence="10">The sequence shown here is derived from an EMBL/GenBank/DDBJ whole genome shotgun (WGS) entry which is preliminary data.</text>
</comment>
<dbReference type="PANTHER" id="PTHR43133:SF8">
    <property type="entry name" value="RNA POLYMERASE SIGMA FACTOR HI_1459-RELATED"/>
    <property type="match status" value="1"/>
</dbReference>
<dbReference type="SUPFAM" id="SSF88659">
    <property type="entry name" value="Sigma3 and sigma4 domains of RNA polymerase sigma factors"/>
    <property type="match status" value="1"/>
</dbReference>
<dbReference type="InterPro" id="IPR036388">
    <property type="entry name" value="WH-like_DNA-bd_sf"/>
</dbReference>
<evidence type="ECO:0000256" key="2">
    <source>
        <dbReference type="ARBA" id="ARBA00023015"/>
    </source>
</evidence>
<dbReference type="RefSeq" id="WP_126841247.1">
    <property type="nucleotide sequence ID" value="NZ_PIQH01000003.1"/>
</dbReference>
<dbReference type="Proteomes" id="UP000287996">
    <property type="component" value="Unassembled WGS sequence"/>
</dbReference>
<feature type="compositionally biased region" description="Acidic residues" evidence="7">
    <location>
        <begin position="97"/>
        <end position="108"/>
    </location>
</feature>
<dbReference type="InterPro" id="IPR013249">
    <property type="entry name" value="RNA_pol_sigma70_r4_t2"/>
</dbReference>
<keyword evidence="2 6" id="KW-0805">Transcription regulation</keyword>
<evidence type="ECO:0000313" key="11">
    <source>
        <dbReference type="Proteomes" id="UP000287996"/>
    </source>
</evidence>
<keyword evidence="11" id="KW-1185">Reference proteome</keyword>
<dbReference type="GO" id="GO:0006352">
    <property type="term" value="P:DNA-templated transcription initiation"/>
    <property type="evidence" value="ECO:0007669"/>
    <property type="project" value="InterPro"/>
</dbReference>
<protein>
    <recommendedName>
        <fullName evidence="6">RNA polymerase sigma factor</fullName>
    </recommendedName>
</protein>
<proteinExistence type="inferred from homology"/>
<keyword evidence="4 6" id="KW-0238">DNA-binding</keyword>
<evidence type="ECO:0000256" key="4">
    <source>
        <dbReference type="ARBA" id="ARBA00023125"/>
    </source>
</evidence>
<keyword evidence="5 6" id="KW-0804">Transcription</keyword>
<feature type="domain" description="RNA polymerase sigma factor 70 region 4 type 2" evidence="9">
    <location>
        <begin position="121"/>
        <end position="173"/>
    </location>
</feature>
<dbReference type="InterPro" id="IPR013325">
    <property type="entry name" value="RNA_pol_sigma_r2"/>
</dbReference>
<evidence type="ECO:0000256" key="6">
    <source>
        <dbReference type="RuleBase" id="RU000716"/>
    </source>
</evidence>
<dbReference type="SUPFAM" id="SSF88946">
    <property type="entry name" value="Sigma2 domain of RNA polymerase sigma factors"/>
    <property type="match status" value="1"/>
</dbReference>
<dbReference type="CDD" id="cd06171">
    <property type="entry name" value="Sigma70_r4"/>
    <property type="match status" value="1"/>
</dbReference>
<dbReference type="Gene3D" id="1.10.1740.10">
    <property type="match status" value="1"/>
</dbReference>